<organism evidence="1 2">
    <name type="scientific">Candidatus Pseudobacter hemicellulosilyticus</name>
    <dbReference type="NCBI Taxonomy" id="3121375"/>
    <lineage>
        <taxon>Bacteria</taxon>
        <taxon>Pseudomonadati</taxon>
        <taxon>Bacteroidota</taxon>
        <taxon>Chitinophagia</taxon>
        <taxon>Chitinophagales</taxon>
        <taxon>Chitinophagaceae</taxon>
        <taxon>Pseudobacter</taxon>
    </lineage>
</organism>
<gene>
    <name evidence="1" type="ORF">P0Y53_02975</name>
</gene>
<dbReference type="AlphaFoldDB" id="A0AAJ5WVN1"/>
<sequence length="592" mass="66107">MAKHILFWLLLMVPFAVPAQYLLKVTPVDRDSATIASLKLTSSFRNRTACSTYVQQLPALLRAKGFHAASVDSARYDSLGATVNLFLGEPFRYAYLNTDSIDKKILDAVGWRRVAGSQQELDLEQTRQLQEKILDYLENNGYPFARLRLDSIVLQQDSLYALLMLDKGPLYRIDSIRNQGSASLSSNFLQHYLGIPNGSIFRKDILQGVSRRLQELPYVQEQKPWDLTLLGTGSVLNLYLAPKRSSQVNVLVGFLPDNTQTGSSKLQVTGEANVQLKNSLGNGESIGLNWQQIQVKSPRLNLAFQQPYLFNSPFGVNASFDLFKKDSSFVNIGLLLGVQYAVSANKTGSVFIQNTQSNLLTVDTVTVKSQRALPAEADVRAVNLGVNYEWANTDYRFNPRKGNELLISAAAGTRNIKKNNVIVKLVDAGDPAFDFNSLYDTLELRSYQFRVKLVAAHYFQLTRVSTLKLGVNGGWFESPNIFRNELFQIGGYKLLRGFDEESIYASQYAVGTAEYRYLLGMNSFLFAFTDFGWAKSSSGAVRLSNTYLGAGIGMAFETKAGIFNISYAAGKRDDAKFNLRQSKIHLGYVNYF</sequence>
<evidence type="ECO:0000313" key="2">
    <source>
        <dbReference type="Proteomes" id="UP001220610"/>
    </source>
</evidence>
<proteinExistence type="predicted"/>
<protein>
    <submittedName>
        <fullName evidence="1">BamA/TamA family outer membrane protein</fullName>
    </submittedName>
</protein>
<dbReference type="EMBL" id="CP119311">
    <property type="protein sequence ID" value="WEK36452.1"/>
    <property type="molecule type" value="Genomic_DNA"/>
</dbReference>
<accession>A0AAJ5WVN1</accession>
<reference evidence="1" key="1">
    <citation type="submission" date="2023-03" db="EMBL/GenBank/DDBJ databases">
        <title>Andean soil-derived lignocellulolytic bacterial consortium as a source of novel taxa and putative plastic-active enzymes.</title>
        <authorList>
            <person name="Diaz-Garcia L."/>
            <person name="Chuvochina M."/>
            <person name="Feuerriegel G."/>
            <person name="Bunk B."/>
            <person name="Sproer C."/>
            <person name="Streit W.R."/>
            <person name="Rodriguez L.M."/>
            <person name="Overmann J."/>
            <person name="Jimenez D.J."/>
        </authorList>
    </citation>
    <scope>NUCLEOTIDE SEQUENCE</scope>
    <source>
        <strain evidence="1">MAG 7</strain>
    </source>
</reference>
<name>A0AAJ5WVN1_9BACT</name>
<dbReference type="Gene3D" id="2.40.160.50">
    <property type="entry name" value="membrane protein fhac: a member of the omp85/tpsb transporter family"/>
    <property type="match status" value="1"/>
</dbReference>
<dbReference type="Proteomes" id="UP001220610">
    <property type="component" value="Chromosome"/>
</dbReference>
<evidence type="ECO:0000313" key="1">
    <source>
        <dbReference type="EMBL" id="WEK36452.1"/>
    </source>
</evidence>